<name>A0A3M2J9Y2_9CELL</name>
<reference evidence="1 2" key="1">
    <citation type="submission" date="2018-10" db="EMBL/GenBank/DDBJ databases">
        <title>Isolation, diversity and antifungal activity of actinobacteria from wheat.</title>
        <authorList>
            <person name="Han C."/>
        </authorList>
    </citation>
    <scope>NUCLEOTIDE SEQUENCE [LARGE SCALE GENOMIC DNA]</scope>
    <source>
        <strain evidence="1 2">NEAU-YY56</strain>
    </source>
</reference>
<accession>A0A3M2J9Y2</accession>
<dbReference type="EMBL" id="RFFI01000040">
    <property type="protein sequence ID" value="RMI09774.1"/>
    <property type="molecule type" value="Genomic_DNA"/>
</dbReference>
<dbReference type="RefSeq" id="WP_122149089.1">
    <property type="nucleotide sequence ID" value="NZ_RFFI01000040.1"/>
</dbReference>
<dbReference type="SUPFAM" id="SSF141571">
    <property type="entry name" value="Pentapeptide repeat-like"/>
    <property type="match status" value="1"/>
</dbReference>
<dbReference type="OrthoDB" id="2579959at2"/>
<dbReference type="AlphaFoldDB" id="A0A3M2J9Y2"/>
<organism evidence="1 2">
    <name type="scientific">Cellulomonas triticagri</name>
    <dbReference type="NCBI Taxonomy" id="2483352"/>
    <lineage>
        <taxon>Bacteria</taxon>
        <taxon>Bacillati</taxon>
        <taxon>Actinomycetota</taxon>
        <taxon>Actinomycetes</taxon>
        <taxon>Micrococcales</taxon>
        <taxon>Cellulomonadaceae</taxon>
        <taxon>Cellulomonas</taxon>
    </lineage>
</organism>
<sequence length="241" mass="25908">MTSAALTRRWTPEHVDGLTGQAVEQARHPRPPHHLASPWGEVDGRTDLRGFAFPSGFALAYLTLADLDLGGARGRVLLHEVDLTGCSFDGTRSTTQGALRRSFTACTFRGARLPGVRLGGAFTDCDLDGAHLRGALTTGTTTFTRCRIGADLTGAVLRDARFVDCDFTGLTTSWQTTFERCTFVGGVPDVGDAQVRGATVDGARLPDRWRGEGEAGTAWDALLDRYRATPDDDTLPLEPEA</sequence>
<evidence type="ECO:0000313" key="1">
    <source>
        <dbReference type="EMBL" id="RMI09774.1"/>
    </source>
</evidence>
<dbReference type="InterPro" id="IPR001646">
    <property type="entry name" value="5peptide_repeat"/>
</dbReference>
<comment type="caution">
    <text evidence="1">The sequence shown here is derived from an EMBL/GenBank/DDBJ whole genome shotgun (WGS) entry which is preliminary data.</text>
</comment>
<proteinExistence type="predicted"/>
<keyword evidence="2" id="KW-1185">Reference proteome</keyword>
<evidence type="ECO:0000313" key="2">
    <source>
        <dbReference type="Proteomes" id="UP000269289"/>
    </source>
</evidence>
<protein>
    <submittedName>
        <fullName evidence="1">Pentapeptide repeat-containing protein</fullName>
    </submittedName>
</protein>
<gene>
    <name evidence="1" type="ORF">EBM89_08915</name>
</gene>
<dbReference type="Gene3D" id="2.160.20.80">
    <property type="entry name" value="E3 ubiquitin-protein ligase SopA"/>
    <property type="match status" value="1"/>
</dbReference>
<dbReference type="Proteomes" id="UP000269289">
    <property type="component" value="Unassembled WGS sequence"/>
</dbReference>
<dbReference type="Pfam" id="PF00805">
    <property type="entry name" value="Pentapeptide"/>
    <property type="match status" value="2"/>
</dbReference>